<dbReference type="EMBL" id="CP024785">
    <property type="protein sequence ID" value="AUB41188.1"/>
    <property type="molecule type" value="Genomic_DNA"/>
</dbReference>
<organism evidence="1 2">
    <name type="scientific">Nostoc flagelliforme CCNUN1</name>
    <dbReference type="NCBI Taxonomy" id="2038116"/>
    <lineage>
        <taxon>Bacteria</taxon>
        <taxon>Bacillati</taxon>
        <taxon>Cyanobacteriota</taxon>
        <taxon>Cyanophyceae</taxon>
        <taxon>Nostocales</taxon>
        <taxon>Nostocaceae</taxon>
        <taxon>Nostoc</taxon>
    </lineage>
</organism>
<dbReference type="KEGG" id="nfl:COO91_07233"/>
<gene>
    <name evidence="1" type="ORF">COO91_07233</name>
</gene>
<accession>A0A2K8T0F5</accession>
<reference evidence="1 2" key="1">
    <citation type="submission" date="2017-11" db="EMBL/GenBank/DDBJ databases">
        <title>Complete genome of a free-living desiccation-tolerant cyanobacterium and its photosynthetic adaptation to extreme terrestrial habitat.</title>
        <authorList>
            <person name="Shang J."/>
        </authorList>
    </citation>
    <scope>NUCLEOTIDE SEQUENCE [LARGE SCALE GENOMIC DNA]</scope>
    <source>
        <strain evidence="1 2">CCNUN1</strain>
    </source>
</reference>
<dbReference type="RefSeq" id="WP_157816682.1">
    <property type="nucleotide sequence ID" value="NZ_CAWNNC010000001.1"/>
</dbReference>
<evidence type="ECO:0000313" key="1">
    <source>
        <dbReference type="EMBL" id="AUB41188.1"/>
    </source>
</evidence>
<dbReference type="AlphaFoldDB" id="A0A2K8T0F5"/>
<keyword evidence="2" id="KW-1185">Reference proteome</keyword>
<sequence>MVRCRAAQRTLLELHLSWGFSNVHWCQQKPKNSKTFGLTHPPGTKVLWLLAKVY</sequence>
<protein>
    <submittedName>
        <fullName evidence="1">Uncharacterized protein</fullName>
    </submittedName>
</protein>
<proteinExistence type="predicted"/>
<name>A0A2K8T0F5_9NOSO</name>
<dbReference type="Proteomes" id="UP000232003">
    <property type="component" value="Chromosome"/>
</dbReference>
<evidence type="ECO:0000313" key="2">
    <source>
        <dbReference type="Proteomes" id="UP000232003"/>
    </source>
</evidence>